<dbReference type="AlphaFoldDB" id="A0AAU9DC27"/>
<dbReference type="EMBL" id="AP027059">
    <property type="protein sequence ID" value="BDU49688.1"/>
    <property type="molecule type" value="Genomic_DNA"/>
</dbReference>
<protein>
    <submittedName>
        <fullName evidence="2">LPS biosynthesis protein</fullName>
    </submittedName>
</protein>
<keyword evidence="3" id="KW-1185">Reference proteome</keyword>
<dbReference type="PANTHER" id="PTHR43404:SF2">
    <property type="entry name" value="LIPOPOLYSACCHARIDE CHOLINEPHOSPHOTRANSFERASE LICD"/>
    <property type="match status" value="1"/>
</dbReference>
<feature type="domain" description="LicD/FKTN/FKRP nucleotidyltransferase" evidence="1">
    <location>
        <begin position="38"/>
        <end position="254"/>
    </location>
</feature>
<dbReference type="InterPro" id="IPR052942">
    <property type="entry name" value="LPS_cholinephosphotransferase"/>
</dbReference>
<dbReference type="KEGG" id="haby:HLVA_02570"/>
<organism evidence="2 3">
    <name type="scientific">Haliovirga abyssi</name>
    <dbReference type="NCBI Taxonomy" id="2996794"/>
    <lineage>
        <taxon>Bacteria</taxon>
        <taxon>Fusobacteriati</taxon>
        <taxon>Fusobacteriota</taxon>
        <taxon>Fusobacteriia</taxon>
        <taxon>Fusobacteriales</taxon>
        <taxon>Haliovirgaceae</taxon>
        <taxon>Haliovirga</taxon>
    </lineage>
</organism>
<accession>A0AAU9DC27</accession>
<evidence type="ECO:0000313" key="3">
    <source>
        <dbReference type="Proteomes" id="UP001321582"/>
    </source>
</evidence>
<dbReference type="Pfam" id="PF04991">
    <property type="entry name" value="LicD"/>
    <property type="match status" value="1"/>
</dbReference>
<dbReference type="PANTHER" id="PTHR43404">
    <property type="entry name" value="LIPOPOLYSACCHARIDE CHOLINEPHOSPHOTRANSFERASE LICD"/>
    <property type="match status" value="1"/>
</dbReference>
<reference evidence="2 3" key="1">
    <citation type="submission" date="2022-11" db="EMBL/GenBank/DDBJ databases">
        <title>Haliovirga abyssi gen. nov., sp. nov., a mesophilic fermentative bacterium isolated from the Iheya North hydrothermal field and the proposal of Haliovirgaceae fam. nov.</title>
        <authorList>
            <person name="Miyazaki U."/>
            <person name="Tame A."/>
            <person name="Miyazaki J."/>
            <person name="Takai K."/>
            <person name="Sawayama S."/>
            <person name="Kitajima M."/>
            <person name="Okamoto A."/>
            <person name="Nakagawa S."/>
        </authorList>
    </citation>
    <scope>NUCLEOTIDE SEQUENCE [LARGE SCALE GENOMIC DNA]</scope>
    <source>
        <strain evidence="2 3">IC12</strain>
    </source>
</reference>
<evidence type="ECO:0000259" key="1">
    <source>
        <dbReference type="Pfam" id="PF04991"/>
    </source>
</evidence>
<name>A0AAU9DC27_9FUSO</name>
<proteinExistence type="predicted"/>
<dbReference type="RefSeq" id="WP_307904634.1">
    <property type="nucleotide sequence ID" value="NZ_AP027059.1"/>
</dbReference>
<gene>
    <name evidence="2" type="primary">licD1</name>
    <name evidence="2" type="ORF">HLVA_02570</name>
</gene>
<evidence type="ECO:0000313" key="2">
    <source>
        <dbReference type="EMBL" id="BDU49688.1"/>
    </source>
</evidence>
<dbReference type="InterPro" id="IPR007074">
    <property type="entry name" value="LicD/FKTN/FKRP_NTP_transf"/>
</dbReference>
<sequence>MKIDELFPDERKKYIEMSKLRQIQLIELRIFKIFDYICKKNNIEYWRDWGNLLGAVRHKGFIPWDDDIDIGMTLENYQKMIEIFPKKLPKDIFFQTPKTDKNYDNIEGIKLRDRYSNLNIDDKSPKIHNGIFIEVFPVYKVPSNKILQKLQISLYRNLISCRIEKGNKLKLKVRRGISKFITNFISFEKLDEKILNMYKLTKNYMYRHALHSSSKEVDYYFSKDSIFPLKEIEYEGYKFRSVNDYDEYLKTAFGDYMKLPPENERGERHMKLDEVVIFEACNHIESLNWKDKEKI</sequence>
<dbReference type="GO" id="GO:0009100">
    <property type="term" value="P:glycoprotein metabolic process"/>
    <property type="evidence" value="ECO:0007669"/>
    <property type="project" value="UniProtKB-ARBA"/>
</dbReference>
<dbReference type="Proteomes" id="UP001321582">
    <property type="component" value="Chromosome"/>
</dbReference>